<evidence type="ECO:0000256" key="1">
    <source>
        <dbReference type="ARBA" id="ARBA00022763"/>
    </source>
</evidence>
<dbReference type="OrthoDB" id="9802228at2"/>
<dbReference type="Proteomes" id="UP000215027">
    <property type="component" value="Chromosome I"/>
</dbReference>
<dbReference type="InterPro" id="IPR052520">
    <property type="entry name" value="ATL_DNA_repair"/>
</dbReference>
<keyword evidence="4" id="KW-1185">Reference proteome</keyword>
<dbReference type="NCBIfam" id="TIGR00589">
    <property type="entry name" value="ogt"/>
    <property type="match status" value="1"/>
</dbReference>
<organism evidence="3 4">
    <name type="scientific">Candidatus Promineifilum breve</name>
    <dbReference type="NCBI Taxonomy" id="1806508"/>
    <lineage>
        <taxon>Bacteria</taxon>
        <taxon>Bacillati</taxon>
        <taxon>Chloroflexota</taxon>
        <taxon>Ardenticatenia</taxon>
        <taxon>Candidatus Promineifilales</taxon>
        <taxon>Candidatus Promineifilaceae</taxon>
        <taxon>Candidatus Promineifilum</taxon>
    </lineage>
</organism>
<dbReference type="PANTHER" id="PTHR42942:SF1">
    <property type="entry name" value="ALKYLTRANSFERASE-LIKE PROTEIN 1"/>
    <property type="match status" value="1"/>
</dbReference>
<dbReference type="InterPro" id="IPR036217">
    <property type="entry name" value="MethylDNA_cys_MeTrfase_DNAb"/>
</dbReference>
<feature type="domain" description="Methylated-DNA-[protein]-cysteine S-methyltransferase DNA binding" evidence="2">
    <location>
        <begin position="8"/>
        <end position="94"/>
    </location>
</feature>
<dbReference type="EMBL" id="LN890655">
    <property type="protein sequence ID" value="CUS03565.2"/>
    <property type="molecule type" value="Genomic_DNA"/>
</dbReference>
<sequence length="125" mass="13905">MKDVKAPDFYQQVYAVARRIPRGRVTSYGRIAQMLGRPNAARAVGYALAALANKRESDPPVPWYRIINHAGRISTPDMDGGANQQMKLLRAEGVAVSDDLRVDLSVYLWEGLHLVEIDDIIAGRE</sequence>
<dbReference type="RefSeq" id="WP_095043033.1">
    <property type="nucleotide sequence ID" value="NZ_LN890655.1"/>
</dbReference>
<keyword evidence="1" id="KW-0227">DNA damage</keyword>
<dbReference type="PANTHER" id="PTHR42942">
    <property type="entry name" value="6-O-METHYLGUANINE DNA METHYLTRANSFERASE"/>
    <property type="match status" value="1"/>
</dbReference>
<accession>A0A160T4C7</accession>
<dbReference type="Gene3D" id="1.10.10.10">
    <property type="entry name" value="Winged helix-like DNA-binding domain superfamily/Winged helix DNA-binding domain"/>
    <property type="match status" value="1"/>
</dbReference>
<dbReference type="CDD" id="cd06445">
    <property type="entry name" value="ATase"/>
    <property type="match status" value="1"/>
</dbReference>
<dbReference type="Pfam" id="PF01035">
    <property type="entry name" value="DNA_binding_1"/>
    <property type="match status" value="1"/>
</dbReference>
<evidence type="ECO:0000313" key="3">
    <source>
        <dbReference type="EMBL" id="CUS03565.2"/>
    </source>
</evidence>
<dbReference type="InterPro" id="IPR036388">
    <property type="entry name" value="WH-like_DNA-bd_sf"/>
</dbReference>
<dbReference type="SUPFAM" id="SSF46767">
    <property type="entry name" value="Methylated DNA-protein cysteine methyltransferase, C-terminal domain"/>
    <property type="match status" value="1"/>
</dbReference>
<dbReference type="GO" id="GO:0006281">
    <property type="term" value="P:DNA repair"/>
    <property type="evidence" value="ECO:0007669"/>
    <property type="project" value="InterPro"/>
</dbReference>
<dbReference type="GO" id="GO:0003824">
    <property type="term" value="F:catalytic activity"/>
    <property type="evidence" value="ECO:0007669"/>
    <property type="project" value="InterPro"/>
</dbReference>
<dbReference type="KEGG" id="pbf:CFX0092_A1687"/>
<dbReference type="AlphaFoldDB" id="A0A160T4C7"/>
<evidence type="ECO:0000313" key="4">
    <source>
        <dbReference type="Proteomes" id="UP000215027"/>
    </source>
</evidence>
<name>A0A160T4C7_9CHLR</name>
<protein>
    <recommendedName>
        <fullName evidence="2">Methylated-DNA-[protein]-cysteine S-methyltransferase DNA binding domain-containing protein</fullName>
    </recommendedName>
</protein>
<reference evidence="3" key="1">
    <citation type="submission" date="2016-01" db="EMBL/GenBank/DDBJ databases">
        <authorList>
            <person name="Mcilroy J.S."/>
            <person name="Karst M S."/>
            <person name="Albertsen M."/>
        </authorList>
    </citation>
    <scope>NUCLEOTIDE SEQUENCE</scope>
    <source>
        <strain evidence="3">Cfx-K</strain>
    </source>
</reference>
<dbReference type="InterPro" id="IPR014048">
    <property type="entry name" value="MethylDNA_cys_MeTrfase_DNA-bd"/>
</dbReference>
<proteinExistence type="predicted"/>
<gene>
    <name evidence="3" type="ORF">CFX0092_A1687</name>
</gene>
<evidence type="ECO:0000259" key="2">
    <source>
        <dbReference type="Pfam" id="PF01035"/>
    </source>
</evidence>